<dbReference type="InterPro" id="IPR024412">
    <property type="entry name" value="Lsr2_dim_dom"/>
</dbReference>
<keyword evidence="6" id="KW-1185">Reference proteome</keyword>
<organism evidence="5 6">
    <name type="scientific">Corynebacterium glyciniphilum AJ 3170</name>
    <dbReference type="NCBI Taxonomy" id="1404245"/>
    <lineage>
        <taxon>Bacteria</taxon>
        <taxon>Bacillati</taxon>
        <taxon>Actinomycetota</taxon>
        <taxon>Actinomycetes</taxon>
        <taxon>Mycobacteriales</taxon>
        <taxon>Corynebacteriaceae</taxon>
        <taxon>Corynebacterium</taxon>
    </lineage>
</organism>
<feature type="domain" description="Lsr2 DNA-binding" evidence="4">
    <location>
        <begin position="76"/>
        <end position="112"/>
    </location>
</feature>
<reference evidence="5 6" key="1">
    <citation type="journal article" date="2015" name="Int. J. Syst. Evol. Microbiol.">
        <title>Revisiting Corynebacterium glyciniphilum (ex Kubota et al., 1972) sp. nov., nom. rev., isolated from putrefied banana.</title>
        <authorList>
            <person name="Al-Dilaimi A."/>
            <person name="Bednarz H."/>
            <person name="Lomker A."/>
            <person name="Niehaus K."/>
            <person name="Kalinowski J."/>
            <person name="Ruckert C."/>
        </authorList>
    </citation>
    <scope>NUCLEOTIDE SEQUENCE [LARGE SCALE GENOMIC DNA]</scope>
    <source>
        <strain evidence="5">AJ 3170</strain>
    </source>
</reference>
<evidence type="ECO:0000256" key="2">
    <source>
        <dbReference type="SAM" id="MobiDB-lite"/>
    </source>
</evidence>
<feature type="region of interest" description="Disordered" evidence="2">
    <location>
        <begin position="58"/>
        <end position="97"/>
    </location>
</feature>
<feature type="compositionally biased region" description="Low complexity" evidence="2">
    <location>
        <begin position="60"/>
        <end position="78"/>
    </location>
</feature>
<dbReference type="STRING" id="1404245.CGLY_15650"/>
<feature type="domain" description="Lsr2 dimerization" evidence="3">
    <location>
        <begin position="2"/>
        <end position="56"/>
    </location>
</feature>
<evidence type="ECO:0000259" key="3">
    <source>
        <dbReference type="Pfam" id="PF11774"/>
    </source>
</evidence>
<protein>
    <submittedName>
        <fullName evidence="5">Uncharacterized protein</fullName>
    </submittedName>
</protein>
<dbReference type="Pfam" id="PF23359">
    <property type="entry name" value="Lsr2_DNA-bd"/>
    <property type="match status" value="1"/>
</dbReference>
<accession>X5EG27</accession>
<dbReference type="Pfam" id="PF11774">
    <property type="entry name" value="Lsr2"/>
    <property type="match status" value="1"/>
</dbReference>
<dbReference type="InterPro" id="IPR042261">
    <property type="entry name" value="Lsr2-like_dimerization"/>
</dbReference>
<dbReference type="GO" id="GO:0016746">
    <property type="term" value="F:acyltransferase activity"/>
    <property type="evidence" value="ECO:0007669"/>
    <property type="project" value="InterPro"/>
</dbReference>
<dbReference type="GO" id="GO:0003677">
    <property type="term" value="F:DNA binding"/>
    <property type="evidence" value="ECO:0007669"/>
    <property type="project" value="UniProtKB-KW"/>
</dbReference>
<sequence length="117" mass="12790">MITYVDDIDQEELAPDEVRTVKFGYRGADYVLDLSELNAAILDEELEPYLGAARKLPKNASAGTGRSSSTSSSSASDAARNRRIRQWANDNGREVSARGKIAADVISDYEAAHPEDR</sequence>
<evidence type="ECO:0000313" key="6">
    <source>
        <dbReference type="Proteomes" id="UP000023703"/>
    </source>
</evidence>
<dbReference type="InterPro" id="IPR055370">
    <property type="entry name" value="Lsr2_DNA-bd"/>
</dbReference>
<evidence type="ECO:0000313" key="5">
    <source>
        <dbReference type="EMBL" id="AHW65566.1"/>
    </source>
</evidence>
<dbReference type="KEGG" id="cgy:CGLY_15650"/>
<evidence type="ECO:0000256" key="1">
    <source>
        <dbReference type="ARBA" id="ARBA00023125"/>
    </source>
</evidence>
<dbReference type="Proteomes" id="UP000023703">
    <property type="component" value="Chromosome"/>
</dbReference>
<evidence type="ECO:0000259" key="4">
    <source>
        <dbReference type="Pfam" id="PF23359"/>
    </source>
</evidence>
<dbReference type="Gene3D" id="3.30.60.230">
    <property type="entry name" value="Lsr2, dimerization domain"/>
    <property type="match status" value="1"/>
</dbReference>
<keyword evidence="1" id="KW-0238">DNA-binding</keyword>
<dbReference type="HOGENOM" id="CLU_139818_0_0_11"/>
<dbReference type="InterPro" id="IPR036625">
    <property type="entry name" value="E3-bd_dom_sf"/>
</dbReference>
<proteinExistence type="predicted"/>
<dbReference type="AlphaFoldDB" id="X5EG27"/>
<dbReference type="Gene3D" id="4.10.320.10">
    <property type="entry name" value="E3-binding domain"/>
    <property type="match status" value="1"/>
</dbReference>
<name>X5EG27_9CORY</name>
<dbReference type="EMBL" id="CP006842">
    <property type="protein sequence ID" value="AHW65566.1"/>
    <property type="molecule type" value="Genomic_DNA"/>
</dbReference>
<gene>
    <name evidence="5" type="ORF">CGLY_15650</name>
</gene>